<evidence type="ECO:0000256" key="1">
    <source>
        <dbReference type="SAM" id="MobiDB-lite"/>
    </source>
</evidence>
<evidence type="ECO:0000313" key="2">
    <source>
        <dbReference type="EMBL" id="KAF2479176.1"/>
    </source>
</evidence>
<organism evidence="2 3">
    <name type="scientific">Neohortaea acidophila</name>
    <dbReference type="NCBI Taxonomy" id="245834"/>
    <lineage>
        <taxon>Eukaryota</taxon>
        <taxon>Fungi</taxon>
        <taxon>Dikarya</taxon>
        <taxon>Ascomycota</taxon>
        <taxon>Pezizomycotina</taxon>
        <taxon>Dothideomycetes</taxon>
        <taxon>Dothideomycetidae</taxon>
        <taxon>Mycosphaerellales</taxon>
        <taxon>Teratosphaeriaceae</taxon>
        <taxon>Neohortaea</taxon>
    </lineage>
</organism>
<name>A0A6A6PHB9_9PEZI</name>
<protein>
    <submittedName>
        <fullName evidence="2">Uncharacterized protein</fullName>
    </submittedName>
</protein>
<feature type="compositionally biased region" description="Polar residues" evidence="1">
    <location>
        <begin position="17"/>
        <end position="57"/>
    </location>
</feature>
<dbReference type="EMBL" id="MU001642">
    <property type="protein sequence ID" value="KAF2479176.1"/>
    <property type="molecule type" value="Genomic_DNA"/>
</dbReference>
<sequence length="185" mass="20045">MTSAVKQEVPADAAAPSATTQSISKAQGGNDATTVPTASLPANPQTHTSQDTSSSKSQPKRPLDASSNAAEDPPKPPKQSKSKRQKAKRNGMCFTCNSADHKWYKCMAKCQWCQQVTHPCNVCPRKGVAWYEKSGNHKLSGKQRVRAKEGKVLLANGDALKELREKCEALSAEVQGLKRQLAEKK</sequence>
<accession>A0A6A6PHB9</accession>
<dbReference type="Proteomes" id="UP000799767">
    <property type="component" value="Unassembled WGS sequence"/>
</dbReference>
<dbReference type="GeneID" id="54478768"/>
<gene>
    <name evidence="2" type="ORF">BDY17DRAFT_327958</name>
</gene>
<dbReference type="AlphaFoldDB" id="A0A6A6PHB9"/>
<feature type="region of interest" description="Disordered" evidence="1">
    <location>
        <begin position="1"/>
        <end position="91"/>
    </location>
</feature>
<dbReference type="RefSeq" id="XP_033585746.1">
    <property type="nucleotide sequence ID" value="XM_033737766.1"/>
</dbReference>
<reference evidence="2" key="1">
    <citation type="journal article" date="2020" name="Stud. Mycol.">
        <title>101 Dothideomycetes genomes: a test case for predicting lifestyles and emergence of pathogens.</title>
        <authorList>
            <person name="Haridas S."/>
            <person name="Albert R."/>
            <person name="Binder M."/>
            <person name="Bloem J."/>
            <person name="Labutti K."/>
            <person name="Salamov A."/>
            <person name="Andreopoulos B."/>
            <person name="Baker S."/>
            <person name="Barry K."/>
            <person name="Bills G."/>
            <person name="Bluhm B."/>
            <person name="Cannon C."/>
            <person name="Castanera R."/>
            <person name="Culley D."/>
            <person name="Daum C."/>
            <person name="Ezra D."/>
            <person name="Gonzalez J."/>
            <person name="Henrissat B."/>
            <person name="Kuo A."/>
            <person name="Liang C."/>
            <person name="Lipzen A."/>
            <person name="Lutzoni F."/>
            <person name="Magnuson J."/>
            <person name="Mondo S."/>
            <person name="Nolan M."/>
            <person name="Ohm R."/>
            <person name="Pangilinan J."/>
            <person name="Park H.-J."/>
            <person name="Ramirez L."/>
            <person name="Alfaro M."/>
            <person name="Sun H."/>
            <person name="Tritt A."/>
            <person name="Yoshinaga Y."/>
            <person name="Zwiers L.-H."/>
            <person name="Turgeon B."/>
            <person name="Goodwin S."/>
            <person name="Spatafora J."/>
            <person name="Crous P."/>
            <person name="Grigoriev I."/>
        </authorList>
    </citation>
    <scope>NUCLEOTIDE SEQUENCE</scope>
    <source>
        <strain evidence="2">CBS 113389</strain>
    </source>
</reference>
<proteinExistence type="predicted"/>
<evidence type="ECO:0000313" key="3">
    <source>
        <dbReference type="Proteomes" id="UP000799767"/>
    </source>
</evidence>
<feature type="compositionally biased region" description="Basic residues" evidence="1">
    <location>
        <begin position="78"/>
        <end position="89"/>
    </location>
</feature>
<keyword evidence="3" id="KW-1185">Reference proteome</keyword>